<accession>A0A0E9VFR2</accession>
<reference evidence="1" key="2">
    <citation type="journal article" date="2015" name="Fish Shellfish Immunol.">
        <title>Early steps in the European eel (Anguilla anguilla)-Vibrio vulnificus interaction in the gills: Role of the RtxA13 toxin.</title>
        <authorList>
            <person name="Callol A."/>
            <person name="Pajuelo D."/>
            <person name="Ebbesson L."/>
            <person name="Teles M."/>
            <person name="MacKenzie S."/>
            <person name="Amaro C."/>
        </authorList>
    </citation>
    <scope>NUCLEOTIDE SEQUENCE</scope>
</reference>
<sequence length="24" mass="2893">MVPRFTHFNNLKEVKYNIHSPHSP</sequence>
<dbReference type="AlphaFoldDB" id="A0A0E9VFR2"/>
<dbReference type="EMBL" id="GBXM01031608">
    <property type="protein sequence ID" value="JAH76969.1"/>
    <property type="molecule type" value="Transcribed_RNA"/>
</dbReference>
<reference evidence="1" key="1">
    <citation type="submission" date="2014-11" db="EMBL/GenBank/DDBJ databases">
        <authorList>
            <person name="Amaro Gonzalez C."/>
        </authorList>
    </citation>
    <scope>NUCLEOTIDE SEQUENCE</scope>
</reference>
<evidence type="ECO:0000313" key="1">
    <source>
        <dbReference type="EMBL" id="JAH76969.1"/>
    </source>
</evidence>
<organism evidence="1">
    <name type="scientific">Anguilla anguilla</name>
    <name type="common">European freshwater eel</name>
    <name type="synonym">Muraena anguilla</name>
    <dbReference type="NCBI Taxonomy" id="7936"/>
    <lineage>
        <taxon>Eukaryota</taxon>
        <taxon>Metazoa</taxon>
        <taxon>Chordata</taxon>
        <taxon>Craniata</taxon>
        <taxon>Vertebrata</taxon>
        <taxon>Euteleostomi</taxon>
        <taxon>Actinopterygii</taxon>
        <taxon>Neopterygii</taxon>
        <taxon>Teleostei</taxon>
        <taxon>Anguilliformes</taxon>
        <taxon>Anguillidae</taxon>
        <taxon>Anguilla</taxon>
    </lineage>
</organism>
<proteinExistence type="predicted"/>
<name>A0A0E9VFR2_ANGAN</name>
<protein>
    <submittedName>
        <fullName evidence="1">Uncharacterized protein</fullName>
    </submittedName>
</protein>